<dbReference type="AlphaFoldDB" id="A0A9P5HG61"/>
<sequence>MAPTNLMEMATLADFAEKQQQPTPTSNTEKNPFVVDSDDVAATIIVYVIIAFCFGSLIGLVLVDMRRKHRTGELQETGRTLGFLCLFILKAPFMLFSRKNMSAVWVWFTDLFRSAENKKRKSKKDEAVSLDRKFDDDAIIQRLGTKSPETGTSITD</sequence>
<evidence type="ECO:0000313" key="3">
    <source>
        <dbReference type="Proteomes" id="UP000722485"/>
    </source>
</evidence>
<gene>
    <name evidence="2" type="ORF">G7Z17_g3272</name>
</gene>
<dbReference type="Proteomes" id="UP000722485">
    <property type="component" value="Unassembled WGS sequence"/>
</dbReference>
<dbReference type="EMBL" id="JAANBB010000039">
    <property type="protein sequence ID" value="KAF7553930.1"/>
    <property type="molecule type" value="Genomic_DNA"/>
</dbReference>
<accession>A0A9P5HG61</accession>
<feature type="transmembrane region" description="Helical" evidence="1">
    <location>
        <begin position="40"/>
        <end position="63"/>
    </location>
</feature>
<evidence type="ECO:0000256" key="1">
    <source>
        <dbReference type="SAM" id="Phobius"/>
    </source>
</evidence>
<name>A0A9P5HG61_9HYPO</name>
<keyword evidence="1" id="KW-0812">Transmembrane</keyword>
<reference evidence="2" key="1">
    <citation type="submission" date="2020-03" db="EMBL/GenBank/DDBJ databases">
        <title>Draft Genome Sequence of Cylindrodendrum hubeiense.</title>
        <authorList>
            <person name="Buettner E."/>
            <person name="Kellner H."/>
        </authorList>
    </citation>
    <scope>NUCLEOTIDE SEQUENCE</scope>
    <source>
        <strain evidence="2">IHI 201604</strain>
    </source>
</reference>
<keyword evidence="1" id="KW-0472">Membrane</keyword>
<proteinExistence type="predicted"/>
<keyword evidence="1" id="KW-1133">Transmembrane helix</keyword>
<comment type="caution">
    <text evidence="2">The sequence shown here is derived from an EMBL/GenBank/DDBJ whole genome shotgun (WGS) entry which is preliminary data.</text>
</comment>
<organism evidence="2 3">
    <name type="scientific">Cylindrodendrum hubeiense</name>
    <dbReference type="NCBI Taxonomy" id="595255"/>
    <lineage>
        <taxon>Eukaryota</taxon>
        <taxon>Fungi</taxon>
        <taxon>Dikarya</taxon>
        <taxon>Ascomycota</taxon>
        <taxon>Pezizomycotina</taxon>
        <taxon>Sordariomycetes</taxon>
        <taxon>Hypocreomycetidae</taxon>
        <taxon>Hypocreales</taxon>
        <taxon>Nectriaceae</taxon>
        <taxon>Cylindrodendrum</taxon>
    </lineage>
</organism>
<protein>
    <submittedName>
        <fullName evidence="2">Uncharacterized protein</fullName>
    </submittedName>
</protein>
<dbReference type="OrthoDB" id="5089074at2759"/>
<evidence type="ECO:0000313" key="2">
    <source>
        <dbReference type="EMBL" id="KAF7553930.1"/>
    </source>
</evidence>
<keyword evidence="3" id="KW-1185">Reference proteome</keyword>